<organism evidence="1 2">
    <name type="scientific">Emiliania huxleyi (strain CCMP1516)</name>
    <dbReference type="NCBI Taxonomy" id="280463"/>
    <lineage>
        <taxon>Eukaryota</taxon>
        <taxon>Haptista</taxon>
        <taxon>Haptophyta</taxon>
        <taxon>Prymnesiophyceae</taxon>
        <taxon>Isochrysidales</taxon>
        <taxon>Noelaerhabdaceae</taxon>
        <taxon>Emiliania</taxon>
    </lineage>
</organism>
<dbReference type="Proteomes" id="UP000013827">
    <property type="component" value="Unassembled WGS sequence"/>
</dbReference>
<dbReference type="EnsemblProtists" id="EOD33848">
    <property type="protein sequence ID" value="EOD33848"/>
    <property type="gene ID" value="EMIHUDRAFT_229143"/>
</dbReference>
<dbReference type="RefSeq" id="XP_005786277.1">
    <property type="nucleotide sequence ID" value="XM_005786220.1"/>
</dbReference>
<dbReference type="GO" id="GO:0047631">
    <property type="term" value="F:ADP-ribose diphosphatase activity"/>
    <property type="evidence" value="ECO:0007669"/>
    <property type="project" value="InterPro"/>
</dbReference>
<accession>A0A0D3KDL3</accession>
<dbReference type="eggNOG" id="KOG4195">
    <property type="taxonomic scope" value="Eukaryota"/>
</dbReference>
<evidence type="ECO:0000313" key="1">
    <source>
        <dbReference type="EnsemblProtists" id="EOD33848"/>
    </source>
</evidence>
<protein>
    <submittedName>
        <fullName evidence="1">Uncharacterized protein</fullName>
    </submittedName>
</protein>
<dbReference type="KEGG" id="ehx:EMIHUDRAFT_229143"/>
<reference evidence="2" key="1">
    <citation type="journal article" date="2013" name="Nature">
        <title>Pan genome of the phytoplankton Emiliania underpins its global distribution.</title>
        <authorList>
            <person name="Read B.A."/>
            <person name="Kegel J."/>
            <person name="Klute M.J."/>
            <person name="Kuo A."/>
            <person name="Lefebvre S.C."/>
            <person name="Maumus F."/>
            <person name="Mayer C."/>
            <person name="Miller J."/>
            <person name="Monier A."/>
            <person name="Salamov A."/>
            <person name="Young J."/>
            <person name="Aguilar M."/>
            <person name="Claverie J.M."/>
            <person name="Frickenhaus S."/>
            <person name="Gonzalez K."/>
            <person name="Herman E.K."/>
            <person name="Lin Y.C."/>
            <person name="Napier J."/>
            <person name="Ogata H."/>
            <person name="Sarno A.F."/>
            <person name="Shmutz J."/>
            <person name="Schroeder D."/>
            <person name="de Vargas C."/>
            <person name="Verret F."/>
            <person name="von Dassow P."/>
            <person name="Valentin K."/>
            <person name="Van de Peer Y."/>
            <person name="Wheeler G."/>
            <person name="Dacks J.B."/>
            <person name="Delwiche C.F."/>
            <person name="Dyhrman S.T."/>
            <person name="Glockner G."/>
            <person name="John U."/>
            <person name="Richards T."/>
            <person name="Worden A.Z."/>
            <person name="Zhang X."/>
            <person name="Grigoriev I.V."/>
            <person name="Allen A.E."/>
            <person name="Bidle K."/>
            <person name="Borodovsky M."/>
            <person name="Bowler C."/>
            <person name="Brownlee C."/>
            <person name="Cock J.M."/>
            <person name="Elias M."/>
            <person name="Gladyshev V.N."/>
            <person name="Groth M."/>
            <person name="Guda C."/>
            <person name="Hadaegh A."/>
            <person name="Iglesias-Rodriguez M.D."/>
            <person name="Jenkins J."/>
            <person name="Jones B.M."/>
            <person name="Lawson T."/>
            <person name="Leese F."/>
            <person name="Lindquist E."/>
            <person name="Lobanov A."/>
            <person name="Lomsadze A."/>
            <person name="Malik S.B."/>
            <person name="Marsh M.E."/>
            <person name="Mackinder L."/>
            <person name="Mock T."/>
            <person name="Mueller-Roeber B."/>
            <person name="Pagarete A."/>
            <person name="Parker M."/>
            <person name="Probert I."/>
            <person name="Quesneville H."/>
            <person name="Raines C."/>
            <person name="Rensing S.A."/>
            <person name="Riano-Pachon D.M."/>
            <person name="Richier S."/>
            <person name="Rokitta S."/>
            <person name="Shiraiwa Y."/>
            <person name="Soanes D.M."/>
            <person name="van der Giezen M."/>
            <person name="Wahlund T.M."/>
            <person name="Williams B."/>
            <person name="Wilson W."/>
            <person name="Wolfe G."/>
            <person name="Wurch L.L."/>
        </authorList>
    </citation>
    <scope>NUCLEOTIDE SEQUENCE</scope>
</reference>
<evidence type="ECO:0000313" key="2">
    <source>
        <dbReference type="Proteomes" id="UP000013827"/>
    </source>
</evidence>
<dbReference type="Gene3D" id="3.90.79.10">
    <property type="entry name" value="Nucleoside Triphosphate Pyrophosphohydrolase"/>
    <property type="match status" value="1"/>
</dbReference>
<sequence>MPDLAGRLFTEANGHEVYRGYVDDPRNTDNAWMETVAMHFHCSPELGKMLALHAGDDAADYKKLYASHKMMIDMIDLDHCRA</sequence>
<name>A0A0D3KDL3_EMIH1</name>
<reference evidence="1" key="2">
    <citation type="submission" date="2024-10" db="UniProtKB">
        <authorList>
            <consortium name="EnsemblProtists"/>
        </authorList>
    </citation>
    <scope>IDENTIFICATION</scope>
</reference>
<dbReference type="PANTHER" id="PTHR13030">
    <property type="entry name" value="NUDIX HYDROLASE"/>
    <property type="match status" value="1"/>
</dbReference>
<dbReference type="PANTHER" id="PTHR13030:SF8">
    <property type="entry name" value="ADP-RIBOSE PYROPHOSPHATASE, MITOCHONDRIAL"/>
    <property type="match status" value="1"/>
</dbReference>
<dbReference type="InterPro" id="IPR039989">
    <property type="entry name" value="NUDT9"/>
</dbReference>
<dbReference type="STRING" id="2903.R1DEE8"/>
<proteinExistence type="predicted"/>
<dbReference type="PaxDb" id="2903-EOD33848"/>
<keyword evidence="2" id="KW-1185">Reference proteome</keyword>
<dbReference type="AlphaFoldDB" id="A0A0D3KDL3"/>
<dbReference type="GeneID" id="17279119"/>
<dbReference type="HOGENOM" id="CLU_2563237_0_0_1"/>